<dbReference type="VEuPathDB" id="CryptoDB:Vbra_15187"/>
<feature type="region of interest" description="Disordered" evidence="1">
    <location>
        <begin position="371"/>
        <end position="464"/>
    </location>
</feature>
<protein>
    <submittedName>
        <fullName evidence="2">Uncharacterized protein</fullName>
    </submittedName>
</protein>
<feature type="compositionally biased region" description="Pro residues" evidence="1">
    <location>
        <begin position="424"/>
        <end position="442"/>
    </location>
</feature>
<proteinExistence type="predicted"/>
<dbReference type="AlphaFoldDB" id="A0A0G4FEW9"/>
<keyword evidence="3" id="KW-1185">Reference proteome</keyword>
<accession>A0A0G4FEW9</accession>
<dbReference type="EMBL" id="CDMY01000424">
    <property type="protein sequence ID" value="CEM11732.1"/>
    <property type="molecule type" value="Genomic_DNA"/>
</dbReference>
<reference evidence="2 3" key="1">
    <citation type="submission" date="2014-11" db="EMBL/GenBank/DDBJ databases">
        <authorList>
            <person name="Zhu J."/>
            <person name="Qi W."/>
            <person name="Song R."/>
        </authorList>
    </citation>
    <scope>NUCLEOTIDE SEQUENCE [LARGE SCALE GENOMIC DNA]</scope>
</reference>
<feature type="compositionally biased region" description="Low complexity" evidence="1">
    <location>
        <begin position="408"/>
        <end position="418"/>
    </location>
</feature>
<organism evidence="2 3">
    <name type="scientific">Vitrella brassicaformis (strain CCMP3155)</name>
    <dbReference type="NCBI Taxonomy" id="1169540"/>
    <lineage>
        <taxon>Eukaryota</taxon>
        <taxon>Sar</taxon>
        <taxon>Alveolata</taxon>
        <taxon>Colpodellida</taxon>
        <taxon>Vitrellaceae</taxon>
        <taxon>Vitrella</taxon>
    </lineage>
</organism>
<evidence type="ECO:0000313" key="2">
    <source>
        <dbReference type="EMBL" id="CEM11732.1"/>
    </source>
</evidence>
<dbReference type="Proteomes" id="UP000041254">
    <property type="component" value="Unassembled WGS sequence"/>
</dbReference>
<name>A0A0G4FEW9_VITBC</name>
<gene>
    <name evidence="2" type="ORF">Vbra_15187</name>
</gene>
<feature type="region of interest" description="Disordered" evidence="1">
    <location>
        <begin position="187"/>
        <end position="223"/>
    </location>
</feature>
<feature type="compositionally biased region" description="Basic residues" evidence="1">
    <location>
        <begin position="455"/>
        <end position="464"/>
    </location>
</feature>
<evidence type="ECO:0000256" key="1">
    <source>
        <dbReference type="SAM" id="MobiDB-lite"/>
    </source>
</evidence>
<feature type="compositionally biased region" description="Low complexity" evidence="1">
    <location>
        <begin position="201"/>
        <end position="217"/>
    </location>
</feature>
<evidence type="ECO:0000313" key="3">
    <source>
        <dbReference type="Proteomes" id="UP000041254"/>
    </source>
</evidence>
<sequence length="1003" mass="109605">MVSTGTSGRVVRGPWQRKRGLFLVPDGGVPDTHKITIGAHQEALLLNYIKETAGTLLGCWPFQVPGFEAVVGYVETVKDQGMRWCDTPFPKVLADRGLSGRLLMDNGGEQACLVVRMDYLDGSKYPSIETINTDSGERHHRWQIKDYVKELLTALLMDLKAHKTALVKLSLVCCDNVSTDTYFHNQSRLRPLSGRPPSPPAALRAPADDAAAGGQPAIDDDQGWTSKMVGLMSRPGNLRETVEMTVYQQVDGSNVGGRNSATERPPMALYVPPSAVARAPADAKDIDLHTRDFNAAKRSAKLLALKFPGEELKKRVAAMTDEELRGQLAQGLEKQREKVPLKAHIEALEAEIKAMKERLNVESRLQAEVAGLKAKKASLKDTEEVAAASKAERHRAATSPTAPPPASSTPAAAPAATSGLAEPPHTPPGNPLPSLSAPPPVYLPFQPGMAAGHRPGARQRRGHAGRLDGGVAVEWGAGGSSQSLVIERRFGHFLAAHRALLPPCEPQQVMPLPPQPAIDDDQGWTSKMVGLMSRPGNLRETVEMTVYQQVDGSNVGGRNSATEGQRRWLDTPFVRPYYDGAKRGVLTVGDSKKVKYVMAMEYLGDDWTIIMDFQWECNIPALREELEGGPADAKPRRRRDAANFVVGGLRKLLAGHILSIWARMRALKLGLAGTDHVGSDYLIHRDTVDRMTRPMFDADPLDPLLPGIPSVAKFIDIANTIRVDDAVDDADALSQPQRPPDFCRDKKRPVAYLPFDTQEQKRIGQPVGGKVLAEAPESALTMEVADARARQGQQLGESRRRLYCVMDSYLEECRRRGWAMGDHKGIIVDGEVMCVFGEGMALLESMIKDPLVDRTLAEIFVLEQGRPRKAKGSSEVWKLEGASSSRMLFLETIVKYVESVLSRAEGLAAVAGGPRHSGGDGRFPPGRPVCPRPAERLSARLDADEWGWRRDVRAAVQRPFRKDEGARDLSHTGWWRGAAPDTSTCSFLFPLVKTAPYPNSSGA</sequence>
<dbReference type="InParanoid" id="A0A0G4FEW9"/>